<dbReference type="InterPro" id="IPR025724">
    <property type="entry name" value="GAG-pre-integrase_dom"/>
</dbReference>
<feature type="compositionally biased region" description="Polar residues" evidence="2">
    <location>
        <begin position="1"/>
        <end position="13"/>
    </location>
</feature>
<sequence>MESRTEGLNSEVTSRPEAVHSGSSSTTDGIILPITGHKLNGQNFIQWAQSVRIFICGKGKEEYLTGAIVQPKEDDPGYRTWKLENSMVMSWLINSMTNDIGENFMYYGTAKEIWDAARETYSNIDNTSAIFEIKSILQDLRQGDSTVTEYFNILTRYWQQLDIYEELVWKCPEDGLLYKKVIEKERIYKFLLGLNKNLDEVRGRVLSIKPLPSVREVFSEIRREESRQKVMLGTQNSSKNLENSALVARGTQSNNNNHQTKKNRPWCDHCRKPGHTKETCWHLHGKPADWKPSRPQQNREGRGYTAAAEEDTSGTSSNPGPFSKEQLEALQKMFQQTLQSTGTTIGTASVAQKGIFFHALNVRQENHTTWIVDSGASDHMTGNLMVFHEYTPCHNNCSVRIADGTLSRVFGTGSVIISKDITLHSVLYVPKLDCNLLSISRLTQDLNCVTKFLPHMCEFQALNSGKRIGNAEVRAGLYLLRAEEIRRLPKKTACVVSNPSTKTDSVVMLWHYRLGHPNFSYLEKLYPSLFNKNSKNFQCEICQLSKHTRNSYSIQPYKPSHPFSLIHSDVWGASRINNITGSRWFVTFVDDHTRVTWVFLMKKKSEVREIFENFNNMVQTQFQAKIQVLRTDNAREYYHNILGSYLLENGIVHQSSCIDTPQQNGVAERKNRHLMEVARSLMIASNVPKQLWGEAVLTATYLINRMPSRILQFKTPCQILLAAYPSARIISSIPIKVFGCTAFVHIHKSQRSKLDPTATKCIFLGYSPNQKGYKCYSPTTKKFYTSMDVTFFENQPFYPKTAIQGENWSTDEFQFWETEISTTSPLSSSLPPQTDTTLSVPENNSFDVPSVTPESTTQGSKEVIVYSRKILKEKPEKPPQKEPEDSTPPEQNQELDQDPSNPIAQPGNTIYDLNSSNDLDDLDQPIALRKGVRSCTQHPISNHVYYGKLSQNFQAFITSLEDDRIPSNIQEALQQPEWKTAVQEEIQALEKNGTWEISELPEGKRPVGCKWIFTVKHNPDGSINRFKARLVAKGFTQSYGIDYEETFAPVAKLNSIRVLLSVAVNLDWNLHQLDVKNAFLNGELEEEVYMKIPPSMETPENSGKVCKLRKSLYGLKQSPRAWFDRLTRVVKKHGFIQCQADHTLFMKHSKEGEMTLFIVYVDDIIITGDDEEGIGNLKKLLAREFEIKDLGQLRYFLGMEVGRTKEGIVVTQRKYVLDLLQETGMLGCKPVDTPMDPIGKIDKDNDSHPTDKDRYQRLVGKLIYLTHTRPDIGFAVSMVSRYMNNPNERNMKAVYRILQYLKKSPGRGLYFKKTSSREVEVFTDADWAGSLTDRRSTTGYCSYVWGNLVTWRSKKQSVVARSSAEAEFRAMAHGICEGMWLQRILKELGIISNSTMTVLCDNKATISIAKNPVQHDRTKHVEIDRHFIKEKLEGGTIRLMYIPSSRQTADILTKALPKTTYENMKSKLGMLDIYYPT</sequence>
<evidence type="ECO:0000256" key="2">
    <source>
        <dbReference type="SAM" id="MobiDB-lite"/>
    </source>
</evidence>
<dbReference type="InterPro" id="IPR012337">
    <property type="entry name" value="RNaseH-like_sf"/>
</dbReference>
<dbReference type="PANTHER" id="PTHR11439">
    <property type="entry name" value="GAG-POL-RELATED RETROTRANSPOSON"/>
    <property type="match status" value="1"/>
</dbReference>
<feature type="region of interest" description="Disordered" evidence="2">
    <location>
        <begin position="285"/>
        <end position="323"/>
    </location>
</feature>
<evidence type="ECO:0000313" key="5">
    <source>
        <dbReference type="Proteomes" id="UP001227230"/>
    </source>
</evidence>
<protein>
    <recommendedName>
        <fullName evidence="3">Integrase catalytic domain-containing protein</fullName>
    </recommendedName>
</protein>
<keyword evidence="1" id="KW-0378">Hydrolase</keyword>
<name>A0ABY9DGM5_VITVI</name>
<dbReference type="Pfam" id="PF07727">
    <property type="entry name" value="RVT_2"/>
    <property type="match status" value="1"/>
</dbReference>
<dbReference type="Pfam" id="PF25597">
    <property type="entry name" value="SH3_retrovirus"/>
    <property type="match status" value="1"/>
</dbReference>
<feature type="region of interest" description="Disordered" evidence="2">
    <location>
        <begin position="823"/>
        <end position="917"/>
    </location>
</feature>
<feature type="compositionally biased region" description="Polar residues" evidence="2">
    <location>
        <begin position="840"/>
        <end position="860"/>
    </location>
</feature>
<feature type="domain" description="Integrase catalytic" evidence="3">
    <location>
        <begin position="558"/>
        <end position="724"/>
    </location>
</feature>
<reference evidence="4 5" key="1">
    <citation type="journal article" date="2023" name="Hortic Res">
        <title>The complete reference genome for grapevine (Vitis vinifera L.) genetics and breeding.</title>
        <authorList>
            <person name="Shi X."/>
            <person name="Cao S."/>
            <person name="Wang X."/>
            <person name="Huang S."/>
            <person name="Wang Y."/>
            <person name="Liu Z."/>
            <person name="Liu W."/>
            <person name="Leng X."/>
            <person name="Peng Y."/>
            <person name="Wang N."/>
            <person name="Wang Y."/>
            <person name="Ma Z."/>
            <person name="Xu X."/>
            <person name="Zhang F."/>
            <person name="Xue H."/>
            <person name="Zhong H."/>
            <person name="Wang Y."/>
            <person name="Zhang K."/>
            <person name="Velt A."/>
            <person name="Avia K."/>
            <person name="Holtgrawe D."/>
            <person name="Grimplet J."/>
            <person name="Matus J.T."/>
            <person name="Ware D."/>
            <person name="Wu X."/>
            <person name="Wang H."/>
            <person name="Liu C."/>
            <person name="Fang Y."/>
            <person name="Rustenholz C."/>
            <person name="Cheng Z."/>
            <person name="Xiao H."/>
            <person name="Zhou Y."/>
        </authorList>
    </citation>
    <scope>NUCLEOTIDE SEQUENCE [LARGE SCALE GENOMIC DNA]</scope>
    <source>
        <strain evidence="5">cv. Pinot noir / PN40024</strain>
        <tissue evidence="4">Leaf</tissue>
    </source>
</reference>
<proteinExistence type="predicted"/>
<evidence type="ECO:0000259" key="3">
    <source>
        <dbReference type="PROSITE" id="PS50994"/>
    </source>
</evidence>
<dbReference type="InterPro" id="IPR036397">
    <property type="entry name" value="RNaseH_sf"/>
</dbReference>
<feature type="compositionally biased region" description="Basic and acidic residues" evidence="2">
    <location>
        <begin position="285"/>
        <end position="302"/>
    </location>
</feature>
<evidence type="ECO:0000313" key="4">
    <source>
        <dbReference type="EMBL" id="WKA06152.1"/>
    </source>
</evidence>
<feature type="compositionally biased region" description="Low complexity" evidence="2">
    <location>
        <begin position="823"/>
        <end position="839"/>
    </location>
</feature>
<dbReference type="Pfam" id="PF13976">
    <property type="entry name" value="gag_pre-integrs"/>
    <property type="match status" value="1"/>
</dbReference>
<dbReference type="EMBL" id="CP126663">
    <property type="protein sequence ID" value="WKA06152.1"/>
    <property type="molecule type" value="Genomic_DNA"/>
</dbReference>
<keyword evidence="1" id="KW-0064">Aspartyl protease</keyword>
<dbReference type="CDD" id="cd09272">
    <property type="entry name" value="RNase_HI_RT_Ty1"/>
    <property type="match status" value="1"/>
</dbReference>
<dbReference type="InterPro" id="IPR054722">
    <property type="entry name" value="PolX-like_BBD"/>
</dbReference>
<feature type="compositionally biased region" description="Polar residues" evidence="2">
    <location>
        <begin position="888"/>
        <end position="908"/>
    </location>
</feature>
<dbReference type="InterPro" id="IPR013103">
    <property type="entry name" value="RVT_2"/>
</dbReference>
<gene>
    <name evidence="4" type="ORF">VitviT2T_024069</name>
</gene>
<dbReference type="Pfam" id="PF22936">
    <property type="entry name" value="Pol_BBD"/>
    <property type="match status" value="1"/>
</dbReference>
<keyword evidence="5" id="KW-1185">Reference proteome</keyword>
<accession>A0ABY9DGM5</accession>
<dbReference type="InterPro" id="IPR001584">
    <property type="entry name" value="Integrase_cat-core"/>
</dbReference>
<organism evidence="4 5">
    <name type="scientific">Vitis vinifera</name>
    <name type="common">Grape</name>
    <dbReference type="NCBI Taxonomy" id="29760"/>
    <lineage>
        <taxon>Eukaryota</taxon>
        <taxon>Viridiplantae</taxon>
        <taxon>Streptophyta</taxon>
        <taxon>Embryophyta</taxon>
        <taxon>Tracheophyta</taxon>
        <taxon>Spermatophyta</taxon>
        <taxon>Magnoliopsida</taxon>
        <taxon>eudicotyledons</taxon>
        <taxon>Gunneridae</taxon>
        <taxon>Pentapetalae</taxon>
        <taxon>rosids</taxon>
        <taxon>Vitales</taxon>
        <taxon>Vitaceae</taxon>
        <taxon>Viteae</taxon>
        <taxon>Vitis</taxon>
    </lineage>
</organism>
<dbReference type="InterPro" id="IPR043502">
    <property type="entry name" value="DNA/RNA_pol_sf"/>
</dbReference>
<dbReference type="Proteomes" id="UP001227230">
    <property type="component" value="Chromosome 16"/>
</dbReference>
<feature type="region of interest" description="Disordered" evidence="2">
    <location>
        <begin position="1"/>
        <end position="26"/>
    </location>
</feature>
<dbReference type="PROSITE" id="PS50994">
    <property type="entry name" value="INTEGRASE"/>
    <property type="match status" value="1"/>
</dbReference>
<feature type="compositionally biased region" description="Basic and acidic residues" evidence="2">
    <location>
        <begin position="870"/>
        <end position="884"/>
    </location>
</feature>
<dbReference type="InterPro" id="IPR057670">
    <property type="entry name" value="SH3_retrovirus"/>
</dbReference>
<dbReference type="Gene3D" id="3.30.420.10">
    <property type="entry name" value="Ribonuclease H-like superfamily/Ribonuclease H"/>
    <property type="match status" value="1"/>
</dbReference>
<dbReference type="SUPFAM" id="SSF53098">
    <property type="entry name" value="Ribonuclease H-like"/>
    <property type="match status" value="1"/>
</dbReference>
<dbReference type="PANTHER" id="PTHR11439:SF486">
    <property type="entry name" value="RLK (RECEPTOR-LIKE KINASE) PROTEIN, PUTATIVE-RELATED"/>
    <property type="match status" value="1"/>
</dbReference>
<keyword evidence="1" id="KW-0645">Protease</keyword>
<evidence type="ECO:0000256" key="1">
    <source>
        <dbReference type="ARBA" id="ARBA00022750"/>
    </source>
</evidence>
<dbReference type="SUPFAM" id="SSF56672">
    <property type="entry name" value="DNA/RNA polymerases"/>
    <property type="match status" value="1"/>
</dbReference>